<feature type="region of interest" description="Disordered" evidence="1">
    <location>
        <begin position="79"/>
        <end position="113"/>
    </location>
</feature>
<evidence type="ECO:0000313" key="3">
    <source>
        <dbReference type="Proteomes" id="UP000320876"/>
    </source>
</evidence>
<dbReference type="AlphaFoldDB" id="A0A542DEU2"/>
<accession>A0A542DEU2</accession>
<gene>
    <name evidence="2" type="ORF">FB471_1285</name>
</gene>
<keyword evidence="3" id="KW-1185">Reference proteome</keyword>
<dbReference type="OrthoDB" id="3626156at2"/>
<dbReference type="Proteomes" id="UP000320876">
    <property type="component" value="Unassembled WGS sequence"/>
</dbReference>
<proteinExistence type="predicted"/>
<reference evidence="2 3" key="1">
    <citation type="submission" date="2019-06" db="EMBL/GenBank/DDBJ databases">
        <title>Sequencing the genomes of 1000 actinobacteria strains.</title>
        <authorList>
            <person name="Klenk H.-P."/>
        </authorList>
    </citation>
    <scope>NUCLEOTIDE SEQUENCE [LARGE SCALE GENOMIC DNA]</scope>
    <source>
        <strain evidence="2 3">DSM 45679</strain>
    </source>
</reference>
<comment type="caution">
    <text evidence="2">The sequence shown here is derived from an EMBL/GenBank/DDBJ whole genome shotgun (WGS) entry which is preliminary data.</text>
</comment>
<evidence type="ECO:0000256" key="1">
    <source>
        <dbReference type="SAM" id="MobiDB-lite"/>
    </source>
</evidence>
<organism evidence="2 3">
    <name type="scientific">Amycolatopsis cihanbeyliensis</name>
    <dbReference type="NCBI Taxonomy" id="1128664"/>
    <lineage>
        <taxon>Bacteria</taxon>
        <taxon>Bacillati</taxon>
        <taxon>Actinomycetota</taxon>
        <taxon>Actinomycetes</taxon>
        <taxon>Pseudonocardiales</taxon>
        <taxon>Pseudonocardiaceae</taxon>
        <taxon>Amycolatopsis</taxon>
    </lineage>
</organism>
<evidence type="ECO:0000313" key="2">
    <source>
        <dbReference type="EMBL" id="TQJ01592.1"/>
    </source>
</evidence>
<dbReference type="RefSeq" id="WP_141996427.1">
    <property type="nucleotide sequence ID" value="NZ_VFML01000001.1"/>
</dbReference>
<feature type="compositionally biased region" description="Basic and acidic residues" evidence="1">
    <location>
        <begin position="96"/>
        <end position="107"/>
    </location>
</feature>
<dbReference type="EMBL" id="VFML01000001">
    <property type="protein sequence ID" value="TQJ01592.1"/>
    <property type="molecule type" value="Genomic_DNA"/>
</dbReference>
<sequence length="113" mass="11902">MGGNDGFSYSTAGLESVVSQLREGARHLDEANEAAVEMVDAGGSSEIVGKALADLLMSSVNSAATMDNAAGKVDAAKGSYHDIENTNEGAMRKKQHDTMEDYPDVHDMNVPLN</sequence>
<name>A0A542DEU2_AMYCI</name>
<protein>
    <submittedName>
        <fullName evidence="2">Uncharacterized protein</fullName>
    </submittedName>
</protein>